<dbReference type="Proteomes" id="UP000184088">
    <property type="component" value="Unassembled WGS sequence"/>
</dbReference>
<keyword evidence="5" id="KW-1185">Reference proteome</keyword>
<dbReference type="SUPFAM" id="SSF52317">
    <property type="entry name" value="Class I glutamine amidotransferase-like"/>
    <property type="match status" value="1"/>
</dbReference>
<dbReference type="EC" id="3.5.1.2" evidence="2"/>
<dbReference type="GO" id="GO:0071555">
    <property type="term" value="P:cell wall organization"/>
    <property type="evidence" value="ECO:0007669"/>
    <property type="project" value="UniProtKB-KW"/>
</dbReference>
<name>A0A1M5AZT2_9THEO</name>
<comment type="subunit">
    <text evidence="2">Forms a heterodimer with MurT.</text>
</comment>
<evidence type="ECO:0000259" key="3">
    <source>
        <dbReference type="Pfam" id="PF07685"/>
    </source>
</evidence>
<dbReference type="EMBL" id="FQVH01000019">
    <property type="protein sequence ID" value="SHF35442.1"/>
    <property type="molecule type" value="Genomic_DNA"/>
</dbReference>
<dbReference type="PANTHER" id="PTHR21343:SF9">
    <property type="entry name" value="LIPID II ISOGLUTAMINYL SYNTHASE (GLUTAMINE-HYDROLYZING) SUBUNIT GATD"/>
    <property type="match status" value="1"/>
</dbReference>
<gene>
    <name evidence="2" type="primary">gatD</name>
    <name evidence="4" type="ORF">SAMN02746089_01748</name>
</gene>
<feature type="domain" description="CobB/CobQ-like glutamine amidotransferase" evidence="3">
    <location>
        <begin position="5"/>
        <end position="197"/>
    </location>
</feature>
<organism evidence="4 5">
    <name type="scientific">Caldanaerobius fijiensis DSM 17918</name>
    <dbReference type="NCBI Taxonomy" id="1121256"/>
    <lineage>
        <taxon>Bacteria</taxon>
        <taxon>Bacillati</taxon>
        <taxon>Bacillota</taxon>
        <taxon>Clostridia</taxon>
        <taxon>Thermoanaerobacterales</taxon>
        <taxon>Thermoanaerobacteraceae</taxon>
        <taxon>Caldanaerobius</taxon>
    </lineage>
</organism>
<dbReference type="Pfam" id="PF07685">
    <property type="entry name" value="GATase_3"/>
    <property type="match status" value="1"/>
</dbReference>
<dbReference type="CDD" id="cd01750">
    <property type="entry name" value="GATase1_CobQ"/>
    <property type="match status" value="1"/>
</dbReference>
<dbReference type="InterPro" id="IPR011698">
    <property type="entry name" value="GATase_3"/>
</dbReference>
<proteinExistence type="inferred from homology"/>
<sequence length="240" mass="26628">MLKLCYLYPDLMNLYGDRGNVIAIQKRCQWRGIDLRIDKIGIGEEVDFNDYDIIFMGGGQDREQNLMSDDLLNVKASSLRDAAENGVVILAVCGSYQLLGNYYKAQNGTEIPGIGLLDIYTESGKERLVGNIVIQMDSGDMVVGFENHSGRTYLGEKVRPLGKVLVGNGNNGSDGYEGAVYKNVFGTYIHGPLLPKNPCLTDRLISLALARHGVYELTPLDDRIENMAHQRAIDLFYKKA</sequence>
<dbReference type="InterPro" id="IPR029062">
    <property type="entry name" value="Class_I_gatase-like"/>
</dbReference>
<dbReference type="InterPro" id="IPR033949">
    <property type="entry name" value="CobQ_GATase1"/>
</dbReference>
<dbReference type="GO" id="GO:0004359">
    <property type="term" value="F:glutaminase activity"/>
    <property type="evidence" value="ECO:0007669"/>
    <property type="project" value="UniProtKB-UniRule"/>
</dbReference>
<dbReference type="RefSeq" id="WP_073344138.1">
    <property type="nucleotide sequence ID" value="NZ_FQVH01000019.1"/>
</dbReference>
<evidence type="ECO:0000256" key="2">
    <source>
        <dbReference type="HAMAP-Rule" id="MF_02213"/>
    </source>
</evidence>
<dbReference type="EC" id="6.3.5.13" evidence="2"/>
<keyword evidence="2" id="KW-0378">Hydrolase</keyword>
<dbReference type="STRING" id="1121256.SAMN02746089_01748"/>
<dbReference type="InterPro" id="IPR043702">
    <property type="entry name" value="Lipid_II_synth_GatD"/>
</dbReference>
<evidence type="ECO:0000313" key="4">
    <source>
        <dbReference type="EMBL" id="SHF35442.1"/>
    </source>
</evidence>
<dbReference type="PANTHER" id="PTHR21343">
    <property type="entry name" value="DETHIOBIOTIN SYNTHETASE"/>
    <property type="match status" value="1"/>
</dbReference>
<dbReference type="Gene3D" id="3.40.50.880">
    <property type="match status" value="1"/>
</dbReference>
<accession>A0A1M5AZT2</accession>
<keyword evidence="2" id="KW-0573">Peptidoglycan synthesis</keyword>
<dbReference type="GO" id="GO:0140282">
    <property type="term" value="F:carbon-nitrogen ligase activity on lipid II"/>
    <property type="evidence" value="ECO:0007669"/>
    <property type="project" value="UniProtKB-UniRule"/>
</dbReference>
<feature type="binding site" evidence="2">
    <location>
        <position position="127"/>
    </location>
    <ligand>
        <name>substrate</name>
    </ligand>
</feature>
<keyword evidence="2" id="KW-0961">Cell wall biogenesis/degradation</keyword>
<comment type="function">
    <text evidence="2">The lipid II isoglutaminyl synthase complex catalyzes the formation of alpha-D-isoglutamine in the cell wall lipid II stem peptide. The GatD subunit catalyzes the hydrolysis of glutamine to glutamate and ammonia. The resulting ammonia molecule is channeled to the active site of MurT.</text>
</comment>
<dbReference type="GO" id="GO:0009252">
    <property type="term" value="P:peptidoglycan biosynthetic process"/>
    <property type="evidence" value="ECO:0007669"/>
    <property type="project" value="UniProtKB-UniRule"/>
</dbReference>
<keyword evidence="1 2" id="KW-0315">Glutamine amidotransferase</keyword>
<dbReference type="GO" id="GO:0009236">
    <property type="term" value="P:cobalamin biosynthetic process"/>
    <property type="evidence" value="ECO:0007669"/>
    <property type="project" value="InterPro"/>
</dbReference>
<evidence type="ECO:0000256" key="1">
    <source>
        <dbReference type="ARBA" id="ARBA00022962"/>
    </source>
</evidence>
<protein>
    <recommendedName>
        <fullName evidence="2">Lipid II isoglutaminyl synthase (glutamine-hydrolyzing) subunit GatD</fullName>
        <ecNumber evidence="2">6.3.5.13</ecNumber>
    </recommendedName>
    <alternativeName>
        <fullName evidence="2">Lipid II isoglutaminyl synthase glutaminase subunit</fullName>
        <ecNumber evidence="2">3.5.1.2</ecNumber>
    </alternativeName>
</protein>
<keyword evidence="2" id="KW-0133">Cell shape</keyword>
<keyword evidence="2" id="KW-0436">Ligase</keyword>
<feature type="active site" evidence="2">
    <location>
        <position position="190"/>
    </location>
</feature>
<comment type="catalytic activity">
    <reaction evidence="2">
        <text>beta-D-GlcNAc-(1-&gt;4)-Mur2Ac(oyl-L-Ala-gamma-D-Glu-L-Lys-D-Ala-D-Ala)-di-trans,octa-cis-undecaprenyl diphosphate + L-glutamine + ATP + H2O = beta-D-GlcNAc-(1-&gt;4)-Mur2Ac(oyl-L-Ala-D-isoglutaminyl-L-Lys-D-Ala-D-Ala)-di-trans,octa-cis-undecaprenyl diphosphate + L-glutamate + ADP + phosphate + H(+)</text>
        <dbReference type="Rhea" id="RHEA:57928"/>
        <dbReference type="ChEBI" id="CHEBI:15377"/>
        <dbReference type="ChEBI" id="CHEBI:15378"/>
        <dbReference type="ChEBI" id="CHEBI:29985"/>
        <dbReference type="ChEBI" id="CHEBI:30616"/>
        <dbReference type="ChEBI" id="CHEBI:43474"/>
        <dbReference type="ChEBI" id="CHEBI:58359"/>
        <dbReference type="ChEBI" id="CHEBI:60033"/>
        <dbReference type="ChEBI" id="CHEBI:62233"/>
        <dbReference type="ChEBI" id="CHEBI:456216"/>
        <dbReference type="EC" id="6.3.5.13"/>
    </reaction>
</comment>
<evidence type="ECO:0000313" key="5">
    <source>
        <dbReference type="Proteomes" id="UP000184088"/>
    </source>
</evidence>
<dbReference type="HAMAP" id="MF_02213">
    <property type="entry name" value="Lipid_II_synth_GatD"/>
    <property type="match status" value="1"/>
</dbReference>
<dbReference type="UniPathway" id="UPA00219"/>
<dbReference type="PROSITE" id="PS51274">
    <property type="entry name" value="GATASE_COBBQ"/>
    <property type="match status" value="1"/>
</dbReference>
<comment type="similarity">
    <text evidence="2">Belongs to the CobB/CobQ family. GatD subfamily.</text>
</comment>
<dbReference type="AlphaFoldDB" id="A0A1M5AZT2"/>
<feature type="active site" description="Nucleophile" evidence="2">
    <location>
        <position position="93"/>
    </location>
</feature>
<dbReference type="OrthoDB" id="9782045at2"/>
<comment type="catalytic activity">
    <reaction evidence="2">
        <text>L-glutamine + H2O = L-glutamate + NH4(+)</text>
        <dbReference type="Rhea" id="RHEA:15889"/>
        <dbReference type="ChEBI" id="CHEBI:15377"/>
        <dbReference type="ChEBI" id="CHEBI:28938"/>
        <dbReference type="ChEBI" id="CHEBI:29985"/>
        <dbReference type="ChEBI" id="CHEBI:58359"/>
        <dbReference type="EC" id="3.5.1.2"/>
    </reaction>
</comment>
<dbReference type="GO" id="GO:0008360">
    <property type="term" value="P:regulation of cell shape"/>
    <property type="evidence" value="ECO:0007669"/>
    <property type="project" value="UniProtKB-KW"/>
</dbReference>
<reference evidence="4 5" key="1">
    <citation type="submission" date="2016-11" db="EMBL/GenBank/DDBJ databases">
        <authorList>
            <person name="Jaros S."/>
            <person name="Januszkiewicz K."/>
            <person name="Wedrychowicz H."/>
        </authorList>
    </citation>
    <scope>NUCLEOTIDE SEQUENCE [LARGE SCALE GENOMIC DNA]</scope>
    <source>
        <strain evidence="4 5">DSM 17918</strain>
    </source>
</reference>
<comment type="pathway">
    <text evidence="2">Cell wall biogenesis; peptidoglycan biosynthesis.</text>
</comment>